<proteinExistence type="predicted"/>
<evidence type="ECO:0000256" key="1">
    <source>
        <dbReference type="ARBA" id="ARBA00023002"/>
    </source>
</evidence>
<comment type="caution">
    <text evidence="3">The sequence shown here is derived from an EMBL/GenBank/DDBJ whole genome shotgun (WGS) entry which is preliminary data.</text>
</comment>
<protein>
    <submittedName>
        <fullName evidence="3">FAD-binding oxidoreductase</fullName>
    </submittedName>
</protein>
<dbReference type="InterPro" id="IPR036188">
    <property type="entry name" value="FAD/NAD-bd_sf"/>
</dbReference>
<dbReference type="SUPFAM" id="SSF51905">
    <property type="entry name" value="FAD/NAD(P)-binding domain"/>
    <property type="match status" value="1"/>
</dbReference>
<dbReference type="AlphaFoldDB" id="A0A1Y3P726"/>
<accession>A0A1Y3P726</accession>
<dbReference type="Pfam" id="PF01266">
    <property type="entry name" value="DAO"/>
    <property type="match status" value="1"/>
</dbReference>
<evidence type="ECO:0000313" key="3">
    <source>
        <dbReference type="EMBL" id="OUM75656.1"/>
    </source>
</evidence>
<feature type="domain" description="FAD dependent oxidoreductase" evidence="2">
    <location>
        <begin position="6"/>
        <end position="341"/>
    </location>
</feature>
<dbReference type="RefSeq" id="WP_087264009.1">
    <property type="nucleotide sequence ID" value="NZ_JBJGBV010000001.1"/>
</dbReference>
<dbReference type="Gene3D" id="3.30.9.10">
    <property type="entry name" value="D-Amino Acid Oxidase, subunit A, domain 2"/>
    <property type="match status" value="1"/>
</dbReference>
<dbReference type="EMBL" id="LOHF01000001">
    <property type="protein sequence ID" value="OUM75656.1"/>
    <property type="molecule type" value="Genomic_DNA"/>
</dbReference>
<keyword evidence="4" id="KW-1185">Reference proteome</keyword>
<sequence length="378" mass="40454">MLMDYDVAVIGAGIIGASIAARLSTAGLAVALIDKDAAGAGGASALSGGLVRVYDPDPLLMDFAAFSIGLLDDGIFAGTYARALQRSGALYRAAPEQMDDLCRAIEQHASPRYPMRLIASRELDGGQFPLCPDQARVNLYEPHACIGNVRLATQLLADVVRRNGLLLEHCQVRAIDCKSPHEVHVGLGESTLRCRALVVAAGGWSRRWVPGLQLQTRSIPLARVLTNTECGMPVIDAVSQSYLIPLTRQVVQTGCGFRDTEQSPDDLPATDLRNRQDAVNRVRQLTGCTHSEVLDVLPGFDSYSPDGRPLLGFVEEDSPVFLATGMSGLGFKFAPGIAQIAFEHMQSRLLGKETGAGWSALSPRRAMQHGEVVAGVQP</sequence>
<dbReference type="GO" id="GO:0016491">
    <property type="term" value="F:oxidoreductase activity"/>
    <property type="evidence" value="ECO:0007669"/>
    <property type="project" value="UniProtKB-KW"/>
</dbReference>
<organism evidence="3 4">
    <name type="scientific">Pseudomonas caspiana</name>
    <dbReference type="NCBI Taxonomy" id="1451454"/>
    <lineage>
        <taxon>Bacteria</taxon>
        <taxon>Pseudomonadati</taxon>
        <taxon>Pseudomonadota</taxon>
        <taxon>Gammaproteobacteria</taxon>
        <taxon>Pseudomonadales</taxon>
        <taxon>Pseudomonadaceae</taxon>
        <taxon>Pseudomonas</taxon>
    </lineage>
</organism>
<dbReference type="OrthoDB" id="8995821at2"/>
<dbReference type="Proteomes" id="UP000195440">
    <property type="component" value="Unassembled WGS sequence"/>
</dbReference>
<evidence type="ECO:0000313" key="4">
    <source>
        <dbReference type="Proteomes" id="UP000195440"/>
    </source>
</evidence>
<gene>
    <name evidence="3" type="ORF">AUC60_00660</name>
</gene>
<dbReference type="InterPro" id="IPR006076">
    <property type="entry name" value="FAD-dep_OxRdtase"/>
</dbReference>
<dbReference type="Gene3D" id="3.50.50.60">
    <property type="entry name" value="FAD/NAD(P)-binding domain"/>
    <property type="match status" value="1"/>
</dbReference>
<name>A0A1Y3P726_9PSED</name>
<evidence type="ECO:0000259" key="2">
    <source>
        <dbReference type="Pfam" id="PF01266"/>
    </source>
</evidence>
<dbReference type="PANTHER" id="PTHR13847:SF287">
    <property type="entry name" value="FAD-DEPENDENT OXIDOREDUCTASE DOMAIN-CONTAINING PROTEIN 1"/>
    <property type="match status" value="1"/>
</dbReference>
<dbReference type="GO" id="GO:0005737">
    <property type="term" value="C:cytoplasm"/>
    <property type="evidence" value="ECO:0007669"/>
    <property type="project" value="TreeGrafter"/>
</dbReference>
<dbReference type="PANTHER" id="PTHR13847">
    <property type="entry name" value="SARCOSINE DEHYDROGENASE-RELATED"/>
    <property type="match status" value="1"/>
</dbReference>
<reference evidence="3 4" key="1">
    <citation type="journal article" date="2017" name="Syst. Appl. Microbiol.">
        <title>Pseudomonas caspiana sp. nov., a citrus pathogen in the Pseudomonas syringae phylogenetic group.</title>
        <authorList>
            <person name="Busquets A."/>
            <person name="Gomila M."/>
            <person name="Beiki F."/>
            <person name="Mulet M."/>
            <person name="Rahimian H."/>
            <person name="Garcia-Valdes E."/>
            <person name="Lalucat J."/>
        </authorList>
    </citation>
    <scope>NUCLEOTIDE SEQUENCE [LARGE SCALE GENOMIC DNA]</scope>
    <source>
        <strain evidence="3 4">FBF102</strain>
    </source>
</reference>
<keyword evidence="1" id="KW-0560">Oxidoreductase</keyword>